<gene>
    <name evidence="1" type="ORF">IKE_03059</name>
</gene>
<evidence type="ECO:0000313" key="1">
    <source>
        <dbReference type="EMBL" id="EOO66501.1"/>
    </source>
</evidence>
<evidence type="ECO:0000313" key="2">
    <source>
        <dbReference type="Proteomes" id="UP000014023"/>
    </source>
</evidence>
<accession>A0A9W5V8K4</accession>
<proteinExistence type="predicted"/>
<name>A0A9W5V8K4_BACCE</name>
<organism evidence="1 2">
    <name type="scientific">Bacillus cereus VD196</name>
    <dbReference type="NCBI Taxonomy" id="1053243"/>
    <lineage>
        <taxon>Bacteria</taxon>
        <taxon>Bacillati</taxon>
        <taxon>Bacillota</taxon>
        <taxon>Bacilli</taxon>
        <taxon>Bacillales</taxon>
        <taxon>Bacillaceae</taxon>
        <taxon>Bacillus</taxon>
        <taxon>Bacillus cereus group</taxon>
    </lineage>
</organism>
<sequence length="108" mass="12748">MKPNSESLLPVNLPADYENLSEEKQETLQNWIFNNFDMIHSYSLDNSSYGMKKLFENSPQGFYITNGQFKGAMLKRGYKVKNPNDINWHFNVSKRSVQRTRRKVLDRL</sequence>
<protein>
    <submittedName>
        <fullName evidence="1">Uncharacterized protein</fullName>
    </submittedName>
</protein>
<dbReference type="AlphaFoldDB" id="A0A9W5V8K4"/>
<comment type="caution">
    <text evidence="1">The sequence shown here is derived from an EMBL/GenBank/DDBJ whole genome shotgun (WGS) entry which is preliminary data.</text>
</comment>
<dbReference type="Proteomes" id="UP000014023">
    <property type="component" value="Unassembled WGS sequence"/>
</dbReference>
<reference evidence="1 2" key="1">
    <citation type="submission" date="2012-12" db="EMBL/GenBank/DDBJ databases">
        <title>The Genome Sequence of Bacillus cereus VD196.</title>
        <authorList>
            <consortium name="The Broad Institute Genome Sequencing Platform"/>
            <consortium name="The Broad Institute Genome Sequencing Center for Infectious Disease"/>
            <person name="Feldgarden M."/>
            <person name="Van der Auwera G.A."/>
            <person name="Mahillon J."/>
            <person name="Duprez V."/>
            <person name="Timmery S."/>
            <person name="Mattelet C."/>
            <person name="Dierick K."/>
            <person name="Sun M."/>
            <person name="Yu Z."/>
            <person name="Zhu L."/>
            <person name="Hu X."/>
            <person name="Shank E.B."/>
            <person name="Swiecicka I."/>
            <person name="Hansen B.M."/>
            <person name="Andrup L."/>
            <person name="Walker B."/>
            <person name="Young S.K."/>
            <person name="Zeng Q."/>
            <person name="Gargeya S."/>
            <person name="Fitzgerald M."/>
            <person name="Haas B."/>
            <person name="Abouelleil A."/>
            <person name="Alvarado L."/>
            <person name="Arachchi H.M."/>
            <person name="Berlin A.M."/>
            <person name="Chapman S.B."/>
            <person name="Dewar J."/>
            <person name="Goldberg J."/>
            <person name="Griggs A."/>
            <person name="Gujja S."/>
            <person name="Hansen M."/>
            <person name="Howarth C."/>
            <person name="Imamovic A."/>
            <person name="Larimer J."/>
            <person name="McCowan C."/>
            <person name="Murphy C."/>
            <person name="Neiman D."/>
            <person name="Pearson M."/>
            <person name="Priest M."/>
            <person name="Roberts A."/>
            <person name="Saif S."/>
            <person name="Shea T."/>
            <person name="Sisk P."/>
            <person name="Sykes S."/>
            <person name="Wortman J."/>
            <person name="Nusbaum C."/>
            <person name="Birren B."/>
        </authorList>
    </citation>
    <scope>NUCLEOTIDE SEQUENCE [LARGE SCALE GENOMIC DNA]</scope>
    <source>
        <strain evidence="1 2">VD196</strain>
    </source>
</reference>
<dbReference type="EMBL" id="AHFL01000014">
    <property type="protein sequence ID" value="EOO66501.1"/>
    <property type="molecule type" value="Genomic_DNA"/>
</dbReference>
<dbReference type="RefSeq" id="WP_016125196.1">
    <property type="nucleotide sequence ID" value="NZ_KB976254.1"/>
</dbReference>